<dbReference type="GO" id="GO:0004519">
    <property type="term" value="F:endonuclease activity"/>
    <property type="evidence" value="ECO:0007669"/>
    <property type="project" value="UniProtKB-KW"/>
</dbReference>
<dbReference type="EMBL" id="AM472649">
    <property type="protein sequence ID" value="CAN83619.1"/>
    <property type="molecule type" value="Genomic_DNA"/>
</dbReference>
<name>A5BVH4_VITVI</name>
<evidence type="ECO:0000256" key="2">
    <source>
        <dbReference type="ARBA" id="ARBA00022679"/>
    </source>
</evidence>
<dbReference type="GO" id="GO:0008233">
    <property type="term" value="F:peptidase activity"/>
    <property type="evidence" value="ECO:0007669"/>
    <property type="project" value="UniProtKB-KW"/>
</dbReference>
<proteinExistence type="predicted"/>
<evidence type="ECO:0000256" key="6">
    <source>
        <dbReference type="ARBA" id="ARBA00022801"/>
    </source>
</evidence>
<dbReference type="InterPro" id="IPR053134">
    <property type="entry name" value="RNA-dir_DNA_polymerase"/>
</dbReference>
<protein>
    <recommendedName>
        <fullName evidence="8">Reverse transcriptase domain-containing protein</fullName>
    </recommendedName>
</protein>
<evidence type="ECO:0000256" key="3">
    <source>
        <dbReference type="ARBA" id="ARBA00022695"/>
    </source>
</evidence>
<dbReference type="PROSITE" id="PS50878">
    <property type="entry name" value="RT_POL"/>
    <property type="match status" value="1"/>
</dbReference>
<dbReference type="PANTHER" id="PTHR24559">
    <property type="entry name" value="TRANSPOSON TY3-I GAG-POL POLYPROTEIN"/>
    <property type="match status" value="1"/>
</dbReference>
<dbReference type="GO" id="GO:0006508">
    <property type="term" value="P:proteolysis"/>
    <property type="evidence" value="ECO:0007669"/>
    <property type="project" value="UniProtKB-KW"/>
</dbReference>
<dbReference type="InterPro" id="IPR000477">
    <property type="entry name" value="RT_dom"/>
</dbReference>
<dbReference type="Gene3D" id="3.10.10.10">
    <property type="entry name" value="HIV Type 1 Reverse Transcriptase, subunit A, domain 1"/>
    <property type="match status" value="1"/>
</dbReference>
<feature type="domain" description="Reverse transcriptase" evidence="8">
    <location>
        <begin position="1"/>
        <end position="109"/>
    </location>
</feature>
<dbReference type="AlphaFoldDB" id="A5BVH4"/>
<dbReference type="CDD" id="cd01647">
    <property type="entry name" value="RT_LTR"/>
    <property type="match status" value="1"/>
</dbReference>
<keyword evidence="2" id="KW-0808">Transferase</keyword>
<organism evidence="9">
    <name type="scientific">Vitis vinifera</name>
    <name type="common">Grape</name>
    <dbReference type="NCBI Taxonomy" id="29760"/>
    <lineage>
        <taxon>Eukaryota</taxon>
        <taxon>Viridiplantae</taxon>
        <taxon>Streptophyta</taxon>
        <taxon>Embryophyta</taxon>
        <taxon>Tracheophyta</taxon>
        <taxon>Spermatophyta</taxon>
        <taxon>Magnoliopsida</taxon>
        <taxon>eudicotyledons</taxon>
        <taxon>Gunneridae</taxon>
        <taxon>Pentapetalae</taxon>
        <taxon>rosids</taxon>
        <taxon>Vitales</taxon>
        <taxon>Vitaceae</taxon>
        <taxon>Viteae</taxon>
        <taxon>Vitis</taxon>
    </lineage>
</organism>
<keyword evidence="3" id="KW-0548">Nucleotidyltransferase</keyword>
<evidence type="ECO:0000313" key="9">
    <source>
        <dbReference type="EMBL" id="CAN83619.1"/>
    </source>
</evidence>
<keyword evidence="7" id="KW-0695">RNA-directed DNA polymerase</keyword>
<evidence type="ECO:0000256" key="5">
    <source>
        <dbReference type="ARBA" id="ARBA00022759"/>
    </source>
</evidence>
<dbReference type="InterPro" id="IPR043502">
    <property type="entry name" value="DNA/RNA_pol_sf"/>
</dbReference>
<dbReference type="FunFam" id="3.10.10.10:FF:000007">
    <property type="entry name" value="Retrovirus-related Pol polyprotein from transposon 17.6-like Protein"/>
    <property type="match status" value="1"/>
</dbReference>
<keyword evidence="5" id="KW-0255">Endonuclease</keyword>
<evidence type="ECO:0000256" key="4">
    <source>
        <dbReference type="ARBA" id="ARBA00022722"/>
    </source>
</evidence>
<dbReference type="PANTHER" id="PTHR24559:SF444">
    <property type="entry name" value="REVERSE TRANSCRIPTASE DOMAIN-CONTAINING PROTEIN"/>
    <property type="match status" value="1"/>
</dbReference>
<gene>
    <name evidence="9" type="ORF">VITISV_017898</name>
</gene>
<dbReference type="GO" id="GO:0003964">
    <property type="term" value="F:RNA-directed DNA polymerase activity"/>
    <property type="evidence" value="ECO:0007669"/>
    <property type="project" value="UniProtKB-KW"/>
</dbReference>
<dbReference type="Pfam" id="PF00078">
    <property type="entry name" value="RVT_1"/>
    <property type="match status" value="1"/>
</dbReference>
<reference evidence="9" key="1">
    <citation type="journal article" date="2007" name="PLoS ONE">
        <title>The first genome sequence of an elite grapevine cultivar (Pinot noir Vitis vinifera L.): coping with a highly heterozygous genome.</title>
        <authorList>
            <person name="Velasco R."/>
            <person name="Zharkikh A."/>
            <person name="Troggio M."/>
            <person name="Cartwright D.A."/>
            <person name="Cestaro A."/>
            <person name="Pruss D."/>
            <person name="Pindo M."/>
            <person name="FitzGerald L.M."/>
            <person name="Vezzulli S."/>
            <person name="Reid J."/>
            <person name="Malacarne G."/>
            <person name="Iliev D."/>
            <person name="Coppola G."/>
            <person name="Wardell B."/>
            <person name="Micheletti D."/>
            <person name="Macalma T."/>
            <person name="Facci M."/>
            <person name="Mitchell J.T."/>
            <person name="Perazzolli M."/>
            <person name="Eldredge G."/>
            <person name="Gatto P."/>
            <person name="Oyzerski R."/>
            <person name="Moretto M."/>
            <person name="Gutin N."/>
            <person name="Stefanini M."/>
            <person name="Chen Y."/>
            <person name="Segala C."/>
            <person name="Davenport C."/>
            <person name="Dematte L."/>
            <person name="Mraz A."/>
            <person name="Battilana J."/>
            <person name="Stormo K."/>
            <person name="Costa F."/>
            <person name="Tao Q."/>
            <person name="Si-Ammour A."/>
            <person name="Harkins T."/>
            <person name="Lackey A."/>
            <person name="Perbost C."/>
            <person name="Taillon B."/>
            <person name="Stella A."/>
            <person name="Solovyev V."/>
            <person name="Fawcett J.A."/>
            <person name="Sterck L."/>
            <person name="Vandepoele K."/>
            <person name="Grando S.M."/>
            <person name="Toppo S."/>
            <person name="Moser C."/>
            <person name="Lanchbury J."/>
            <person name="Bogden R."/>
            <person name="Skolnick M."/>
            <person name="Sgaramella V."/>
            <person name="Bhatnagar S.K."/>
            <person name="Fontana P."/>
            <person name="Gutin A."/>
            <person name="Van de Peer Y."/>
            <person name="Salamini F."/>
            <person name="Viola R."/>
        </authorList>
    </citation>
    <scope>NUCLEOTIDE SEQUENCE</scope>
</reference>
<keyword evidence="4" id="KW-0540">Nuclease</keyword>
<dbReference type="SUPFAM" id="SSF56672">
    <property type="entry name" value="DNA/RNA polymerases"/>
    <property type="match status" value="1"/>
</dbReference>
<dbReference type="InterPro" id="IPR043128">
    <property type="entry name" value="Rev_trsase/Diguanyl_cyclase"/>
</dbReference>
<evidence type="ECO:0000256" key="7">
    <source>
        <dbReference type="ARBA" id="ARBA00022918"/>
    </source>
</evidence>
<keyword evidence="6" id="KW-0378">Hydrolase</keyword>
<accession>A5BVH4</accession>
<evidence type="ECO:0000259" key="8">
    <source>
        <dbReference type="PROSITE" id="PS50878"/>
    </source>
</evidence>
<dbReference type="Gene3D" id="3.30.70.270">
    <property type="match status" value="1"/>
</dbReference>
<keyword evidence="1" id="KW-0645">Protease</keyword>
<evidence type="ECO:0000256" key="1">
    <source>
        <dbReference type="ARBA" id="ARBA00022670"/>
    </source>
</evidence>
<sequence>MRLCIDYRELNKRRVRNKYPLPQIDDLFDQLQGACVFPKIDLRFGYHQLRVRSEDVPKTAFRTRYGHYEFLVMPFGLTNAPAAFINLINRVFNPYLDQFVVVFIYDILV</sequence>